<dbReference type="EMBL" id="DS989733">
    <property type="protein sequence ID" value="EEA07517.1"/>
    <property type="molecule type" value="Genomic_DNA"/>
</dbReference>
<evidence type="ECO:0000259" key="3">
    <source>
        <dbReference type="Pfam" id="PF04063"/>
    </source>
</evidence>
<feature type="domain" description="Protein HGH1 N-terminal" evidence="3">
    <location>
        <begin position="118"/>
        <end position="260"/>
    </location>
</feature>
<dbReference type="InterPro" id="IPR011989">
    <property type="entry name" value="ARM-like"/>
</dbReference>
<dbReference type="GeneID" id="6996839"/>
<dbReference type="PANTHER" id="PTHR13387">
    <property type="entry name" value="PROTEIN HGH1 HOMOLOG"/>
    <property type="match status" value="1"/>
</dbReference>
<evidence type="ECO:0000313" key="6">
    <source>
        <dbReference type="Proteomes" id="UP000001460"/>
    </source>
</evidence>
<dbReference type="InterPro" id="IPR007205">
    <property type="entry name" value="Protein_HGH1_N"/>
</dbReference>
<evidence type="ECO:0000256" key="2">
    <source>
        <dbReference type="ARBA" id="ARBA00014076"/>
    </source>
</evidence>
<dbReference type="Proteomes" id="UP000001460">
    <property type="component" value="Unassembled WGS sequence"/>
</dbReference>
<dbReference type="Gene3D" id="1.25.10.10">
    <property type="entry name" value="Leucine-rich Repeat Variant"/>
    <property type="match status" value="1"/>
</dbReference>
<comment type="similarity">
    <text evidence="1">Belongs to the HGH1 family.</text>
</comment>
<evidence type="ECO:0000256" key="1">
    <source>
        <dbReference type="ARBA" id="ARBA00006712"/>
    </source>
</evidence>
<evidence type="ECO:0000259" key="4">
    <source>
        <dbReference type="Pfam" id="PF04064"/>
    </source>
</evidence>
<name>B6AH26_CRYMR</name>
<accession>B6AH26</accession>
<gene>
    <name evidence="5" type="ORF">CMU_036910</name>
</gene>
<dbReference type="PANTHER" id="PTHR13387:SF9">
    <property type="entry name" value="PROTEIN HGH1 HOMOLOG"/>
    <property type="match status" value="1"/>
</dbReference>
<reference evidence="5" key="1">
    <citation type="submission" date="2008-06" db="EMBL/GenBank/DDBJ databases">
        <authorList>
            <person name="Lorenzi H."/>
            <person name="Inman J."/>
            <person name="Miller J."/>
            <person name="Schobel S."/>
            <person name="Amedeo P."/>
            <person name="Caler E.V."/>
            <person name="da Silva J."/>
        </authorList>
    </citation>
    <scope>NUCLEOTIDE SEQUENCE [LARGE SCALE GENOMIC DNA]</scope>
    <source>
        <strain evidence="5">RN66</strain>
    </source>
</reference>
<dbReference type="InterPro" id="IPR016024">
    <property type="entry name" value="ARM-type_fold"/>
</dbReference>
<dbReference type="SUPFAM" id="SSF48371">
    <property type="entry name" value="ARM repeat"/>
    <property type="match status" value="1"/>
</dbReference>
<sequence length="407" mass="46963">MDVELSLDTAKVFDELFKLLRNNQIEVTAGSIELLLDQSETSALISYISKYPKSLRSLLLLIGNDEEILSTNAIKTLINLSQNPNISEELCSNLSAIEYTMDNLREQMRRSPGTPYHCDLNLMLISNLTRSSKGRELFFKKTQKNESLYLPYLLELLYGSNNKEEQGMIINIFNNCTSCEQGRKLITESSIGIEIVNVLSEIFLKMVRKKESCETIVGIFTHLCIDRGCHEFLMKDDCKVIKILCCILYPSRNNKLRYKKSESTLRLLENKILHFQSADKYEVQDLSYLSCEVNDNSSKRKEIIDETCELELNEKKIHFFIQENSVGPVNSNISQNIFDCILVLLSTTKVREYLRSLGLYEVLRVWHLYEQDQSIKKGIEDIVHLVVYNEQELAQQDYDIKNSVSII</sequence>
<dbReference type="eggNOG" id="ENOG502SEQ9">
    <property type="taxonomic scope" value="Eukaryota"/>
</dbReference>
<dbReference type="OMA" id="CHEFLMK"/>
<keyword evidence="6" id="KW-1185">Reference proteome</keyword>
<dbReference type="Pfam" id="PF04064">
    <property type="entry name" value="DUF384"/>
    <property type="match status" value="1"/>
</dbReference>
<dbReference type="InterPro" id="IPR039717">
    <property type="entry name" value="Hgh1"/>
</dbReference>
<dbReference type="OrthoDB" id="338814at2759"/>
<dbReference type="AlphaFoldDB" id="B6AH26"/>
<organism evidence="5 6">
    <name type="scientific">Cryptosporidium muris (strain RN66)</name>
    <dbReference type="NCBI Taxonomy" id="441375"/>
    <lineage>
        <taxon>Eukaryota</taxon>
        <taxon>Sar</taxon>
        <taxon>Alveolata</taxon>
        <taxon>Apicomplexa</taxon>
        <taxon>Conoidasida</taxon>
        <taxon>Coccidia</taxon>
        <taxon>Eucoccidiorida</taxon>
        <taxon>Eimeriorina</taxon>
        <taxon>Cryptosporidiidae</taxon>
        <taxon>Cryptosporidium</taxon>
    </lineage>
</organism>
<dbReference type="InterPro" id="IPR007206">
    <property type="entry name" value="Protein_HGH1_C"/>
</dbReference>
<dbReference type="STRING" id="441375.B6AH26"/>
<feature type="domain" description="Protein HGH1 C-terminal" evidence="4">
    <location>
        <begin position="340"/>
        <end position="392"/>
    </location>
</feature>
<evidence type="ECO:0000313" key="5">
    <source>
        <dbReference type="EMBL" id="EEA07517.1"/>
    </source>
</evidence>
<dbReference type="VEuPathDB" id="CryptoDB:CMU_036910"/>
<dbReference type="Pfam" id="PF04063">
    <property type="entry name" value="DUF383"/>
    <property type="match status" value="1"/>
</dbReference>
<protein>
    <recommendedName>
        <fullName evidence="2">Protein HGH1 homolog</fullName>
    </recommendedName>
</protein>
<dbReference type="RefSeq" id="XP_002141866.1">
    <property type="nucleotide sequence ID" value="XM_002141830.1"/>
</dbReference>
<proteinExistence type="inferred from homology"/>